<name>A0A133XGV7_9RHOO</name>
<dbReference type="InterPro" id="IPR000189">
    <property type="entry name" value="Transglyc_AS"/>
</dbReference>
<evidence type="ECO:0000256" key="4">
    <source>
        <dbReference type="ARBA" id="ARBA00023237"/>
    </source>
</evidence>
<comment type="similarity">
    <text evidence="2">Belongs to the transglycosylase Slt family.</text>
</comment>
<dbReference type="NCBIfam" id="NF008112">
    <property type="entry name" value="PRK10859.1"/>
    <property type="match status" value="1"/>
</dbReference>
<keyword evidence="7" id="KW-1185">Reference proteome</keyword>
<dbReference type="EMBL" id="LODL01000021">
    <property type="protein sequence ID" value="KXB30171.1"/>
    <property type="molecule type" value="Genomic_DNA"/>
</dbReference>
<evidence type="ECO:0000256" key="2">
    <source>
        <dbReference type="ARBA" id="ARBA00007734"/>
    </source>
</evidence>
<dbReference type="RefSeq" id="WP_066883536.1">
    <property type="nucleotide sequence ID" value="NZ_LODL01000021.1"/>
</dbReference>
<gene>
    <name evidence="6" type="ORF">AT959_12435</name>
</gene>
<dbReference type="InterPro" id="IPR001638">
    <property type="entry name" value="Solute-binding_3/MltF_N"/>
</dbReference>
<dbReference type="Gene3D" id="1.10.530.10">
    <property type="match status" value="1"/>
</dbReference>
<evidence type="ECO:0000259" key="5">
    <source>
        <dbReference type="SMART" id="SM00062"/>
    </source>
</evidence>
<organism evidence="6 7">
    <name type="scientific">Dechloromonas denitrificans</name>
    <dbReference type="NCBI Taxonomy" id="281362"/>
    <lineage>
        <taxon>Bacteria</taxon>
        <taxon>Pseudomonadati</taxon>
        <taxon>Pseudomonadota</taxon>
        <taxon>Betaproteobacteria</taxon>
        <taxon>Rhodocyclales</taxon>
        <taxon>Azonexaceae</taxon>
        <taxon>Dechloromonas</taxon>
    </lineage>
</organism>
<proteinExistence type="inferred from homology"/>
<comment type="subcellular location">
    <subcellularLocation>
        <location evidence="1">Cell outer membrane</location>
        <topology evidence="1">Peripheral membrane protein</topology>
    </subcellularLocation>
</comment>
<dbReference type="Pfam" id="PF00497">
    <property type="entry name" value="SBP_bac_3"/>
    <property type="match status" value="1"/>
</dbReference>
<dbReference type="GO" id="GO:0009279">
    <property type="term" value="C:cell outer membrane"/>
    <property type="evidence" value="ECO:0007669"/>
    <property type="project" value="UniProtKB-SubCell"/>
</dbReference>
<keyword evidence="4" id="KW-0472">Membrane</keyword>
<dbReference type="GO" id="GO:0009253">
    <property type="term" value="P:peptidoglycan catabolic process"/>
    <property type="evidence" value="ECO:0007669"/>
    <property type="project" value="TreeGrafter"/>
</dbReference>
<dbReference type="Proteomes" id="UP000070186">
    <property type="component" value="Unassembled WGS sequence"/>
</dbReference>
<evidence type="ECO:0000256" key="1">
    <source>
        <dbReference type="ARBA" id="ARBA00004339"/>
    </source>
</evidence>
<dbReference type="GO" id="GO:0008933">
    <property type="term" value="F:peptidoglycan lytic transglycosylase activity"/>
    <property type="evidence" value="ECO:0007669"/>
    <property type="project" value="InterPro"/>
</dbReference>
<dbReference type="PANTHER" id="PTHR35936">
    <property type="entry name" value="MEMBRANE-BOUND LYTIC MUREIN TRANSGLYCOSYLASE F"/>
    <property type="match status" value="1"/>
</dbReference>
<dbReference type="Pfam" id="PF01464">
    <property type="entry name" value="SLT"/>
    <property type="match status" value="1"/>
</dbReference>
<sequence length="468" mass="51944">MHLKIALLLITFCFFIAACGENGSRLPFPTPAQHDLVVLTRGGPLTYSNDDNGNGGGLEHDLIEIFAQELGVGVKYIVAQPNEMAERLNRSDYHIAAAWLSPSTDPQTQATPPIFQTRDLLAQHDASLPLTEVAQLGGKTVHAMAGTRQAETLRRLAREIPELKVVEVGQGDILDLLESLGNGKVEYVVMDGNLEDIASQFVPTLRTTLSLSPEHPIVWQLGRHPNVELAARASAFIERVQRDGTLARLEDRYFGHVHRLNQGDVVKFLGEIETTLPKLRKHFHVAESITGIDWRLIAAVAYHESHWDANATSYTNVRGIMMLTEETADRLGVSNRLDPRESIVAGARYINLLKDQQAEDVAEPDRTWLALAAYNIGPGHFNAARRLAKHLGADAGAWFEMKRILPLLAQPKYYEKIKSSRARGGEAVILVENIRSYYDILVRHEPAAQAAPPRLSLQGETRGLRLKR</sequence>
<evidence type="ECO:0000313" key="6">
    <source>
        <dbReference type="EMBL" id="KXB30171.1"/>
    </source>
</evidence>
<dbReference type="SUPFAM" id="SSF53955">
    <property type="entry name" value="Lysozyme-like"/>
    <property type="match status" value="1"/>
</dbReference>
<dbReference type="PANTHER" id="PTHR35936:SF32">
    <property type="entry name" value="MEMBRANE-BOUND LYTIC MUREIN TRANSGLYCOSYLASE F"/>
    <property type="match status" value="1"/>
</dbReference>
<dbReference type="AlphaFoldDB" id="A0A133XGV7"/>
<dbReference type="PROSITE" id="PS00922">
    <property type="entry name" value="TRANSGLYCOSYLASE"/>
    <property type="match status" value="1"/>
</dbReference>
<protein>
    <recommendedName>
        <fullName evidence="5">Solute-binding protein family 3/N-terminal domain-containing protein</fullName>
    </recommendedName>
</protein>
<dbReference type="STRING" id="281362.AT959_12435"/>
<accession>A0A133XGV7</accession>
<keyword evidence="3" id="KW-0732">Signal</keyword>
<feature type="domain" description="Solute-binding protein family 3/N-terminal" evidence="5">
    <location>
        <begin position="35"/>
        <end position="257"/>
    </location>
</feature>
<evidence type="ECO:0000256" key="3">
    <source>
        <dbReference type="ARBA" id="ARBA00022729"/>
    </source>
</evidence>
<dbReference type="SUPFAM" id="SSF53850">
    <property type="entry name" value="Periplasmic binding protein-like II"/>
    <property type="match status" value="1"/>
</dbReference>
<dbReference type="Gene3D" id="3.40.190.10">
    <property type="entry name" value="Periplasmic binding protein-like II"/>
    <property type="match status" value="2"/>
</dbReference>
<dbReference type="CDD" id="cd01009">
    <property type="entry name" value="PBP2_YfhD_N"/>
    <property type="match status" value="1"/>
</dbReference>
<dbReference type="SMART" id="SM00062">
    <property type="entry name" value="PBPb"/>
    <property type="match status" value="1"/>
</dbReference>
<dbReference type="CDD" id="cd13403">
    <property type="entry name" value="MLTF-like"/>
    <property type="match status" value="1"/>
</dbReference>
<evidence type="ECO:0000313" key="7">
    <source>
        <dbReference type="Proteomes" id="UP000070186"/>
    </source>
</evidence>
<reference evidence="6 7" key="1">
    <citation type="submission" date="2015-12" db="EMBL/GenBank/DDBJ databases">
        <title>Nitrous oxide reduction kinetics distinguish bacteria harboring typical versus atypical NosZ.</title>
        <authorList>
            <person name="Yoon S."/>
            <person name="Nissen S."/>
            <person name="Park D."/>
            <person name="Sanford R.A."/>
            <person name="Loeffler F.E."/>
        </authorList>
    </citation>
    <scope>NUCLEOTIDE SEQUENCE [LARGE SCALE GENOMIC DNA]</scope>
    <source>
        <strain evidence="6 7">ATCC BAA-841</strain>
    </source>
</reference>
<dbReference type="PROSITE" id="PS51257">
    <property type="entry name" value="PROKAR_LIPOPROTEIN"/>
    <property type="match status" value="1"/>
</dbReference>
<dbReference type="InterPro" id="IPR008258">
    <property type="entry name" value="Transglycosylase_SLT_dom_1"/>
</dbReference>
<keyword evidence="4" id="KW-0998">Cell outer membrane</keyword>
<dbReference type="InterPro" id="IPR023346">
    <property type="entry name" value="Lysozyme-like_dom_sf"/>
</dbReference>
<comment type="caution">
    <text evidence="6">The sequence shown here is derived from an EMBL/GenBank/DDBJ whole genome shotgun (WGS) entry which is preliminary data.</text>
</comment>